<evidence type="ECO:0000256" key="1">
    <source>
        <dbReference type="ARBA" id="ARBA00022801"/>
    </source>
</evidence>
<evidence type="ECO:0000259" key="4">
    <source>
        <dbReference type="PROSITE" id="PS51192"/>
    </source>
</evidence>
<dbReference type="GO" id="GO:0008270">
    <property type="term" value="F:zinc ion binding"/>
    <property type="evidence" value="ECO:0007669"/>
    <property type="project" value="UniProtKB-KW"/>
</dbReference>
<keyword evidence="6" id="KW-0067">ATP-binding</keyword>
<gene>
    <name evidence="6" type="ORF">FJZ00_01685</name>
</gene>
<dbReference type="PANTHER" id="PTHR10799">
    <property type="entry name" value="SNF2/RAD54 HELICASE FAMILY"/>
    <property type="match status" value="1"/>
</dbReference>
<dbReference type="Pfam" id="PF00271">
    <property type="entry name" value="Helicase_C"/>
    <property type="match status" value="1"/>
</dbReference>
<dbReference type="InterPro" id="IPR007527">
    <property type="entry name" value="Znf_SWIM"/>
</dbReference>
<dbReference type="Gene3D" id="3.40.50.300">
    <property type="entry name" value="P-loop containing nucleotide triphosphate hydrolases"/>
    <property type="match status" value="1"/>
</dbReference>
<dbReference type="InterPro" id="IPR014001">
    <property type="entry name" value="Helicase_ATP-bd"/>
</dbReference>
<keyword evidence="6" id="KW-0347">Helicase</keyword>
<feature type="domain" description="SWIM-type" evidence="3">
    <location>
        <begin position="149"/>
        <end position="187"/>
    </location>
</feature>
<dbReference type="SMART" id="SM00487">
    <property type="entry name" value="DEXDc"/>
    <property type="match status" value="1"/>
</dbReference>
<dbReference type="Proteomes" id="UP000703893">
    <property type="component" value="Unassembled WGS sequence"/>
</dbReference>
<feature type="domain" description="Helicase C-terminal" evidence="5">
    <location>
        <begin position="602"/>
        <end position="761"/>
    </location>
</feature>
<evidence type="ECO:0000256" key="2">
    <source>
        <dbReference type="PROSITE-ProRule" id="PRU00325"/>
    </source>
</evidence>
<dbReference type="CDD" id="cd18793">
    <property type="entry name" value="SF2_C_SNF"/>
    <property type="match status" value="1"/>
</dbReference>
<dbReference type="InterPro" id="IPR049730">
    <property type="entry name" value="SNF2/RAD54-like_C"/>
</dbReference>
<keyword evidence="6" id="KW-0547">Nucleotide-binding</keyword>
<dbReference type="GO" id="GO:0005524">
    <property type="term" value="F:ATP binding"/>
    <property type="evidence" value="ECO:0007669"/>
    <property type="project" value="InterPro"/>
</dbReference>
<evidence type="ECO:0000313" key="6">
    <source>
        <dbReference type="EMBL" id="MBM3273835.1"/>
    </source>
</evidence>
<dbReference type="PROSITE" id="PS50966">
    <property type="entry name" value="ZF_SWIM"/>
    <property type="match status" value="2"/>
</dbReference>
<keyword evidence="2" id="KW-0863">Zinc-finger</keyword>
<keyword evidence="2" id="KW-0479">Metal-binding</keyword>
<name>A0A937X3U3_9BACT</name>
<keyword evidence="1" id="KW-0378">Hydrolase</keyword>
<feature type="domain" description="Helicase ATP-binding" evidence="4">
    <location>
        <begin position="315"/>
        <end position="476"/>
    </location>
</feature>
<dbReference type="EMBL" id="VGJX01000058">
    <property type="protein sequence ID" value="MBM3273835.1"/>
    <property type="molecule type" value="Genomic_DNA"/>
</dbReference>
<evidence type="ECO:0000259" key="3">
    <source>
        <dbReference type="PROSITE" id="PS50966"/>
    </source>
</evidence>
<dbReference type="Gene3D" id="3.40.50.10810">
    <property type="entry name" value="Tandem AAA-ATPase domain"/>
    <property type="match status" value="1"/>
</dbReference>
<dbReference type="SMART" id="SM00490">
    <property type="entry name" value="HELICc"/>
    <property type="match status" value="1"/>
</dbReference>
<dbReference type="GO" id="GO:0016787">
    <property type="term" value="F:hydrolase activity"/>
    <property type="evidence" value="ECO:0007669"/>
    <property type="project" value="UniProtKB-KW"/>
</dbReference>
<dbReference type="InterPro" id="IPR001650">
    <property type="entry name" value="Helicase_C-like"/>
</dbReference>
<comment type="caution">
    <text evidence="6">The sequence shown here is derived from an EMBL/GenBank/DDBJ whole genome shotgun (WGS) entry which is preliminary data.</text>
</comment>
<evidence type="ECO:0000259" key="5">
    <source>
        <dbReference type="PROSITE" id="PS51194"/>
    </source>
</evidence>
<organism evidence="6 7">
    <name type="scientific">Candidatus Tanganyikabacteria bacterium</name>
    <dbReference type="NCBI Taxonomy" id="2961651"/>
    <lineage>
        <taxon>Bacteria</taxon>
        <taxon>Bacillati</taxon>
        <taxon>Candidatus Sericytochromatia</taxon>
        <taxon>Candidatus Tanganyikabacteria</taxon>
    </lineage>
</organism>
<dbReference type="InterPro" id="IPR000330">
    <property type="entry name" value="SNF2_N"/>
</dbReference>
<protein>
    <submittedName>
        <fullName evidence="6">DEAD/DEAH box helicase</fullName>
    </submittedName>
</protein>
<dbReference type="InterPro" id="IPR027417">
    <property type="entry name" value="P-loop_NTPase"/>
</dbReference>
<accession>A0A937X3U3</accession>
<dbReference type="PROSITE" id="PS51192">
    <property type="entry name" value="HELICASE_ATP_BIND_1"/>
    <property type="match status" value="1"/>
</dbReference>
<dbReference type="PROSITE" id="PS51194">
    <property type="entry name" value="HELICASE_CTER"/>
    <property type="match status" value="1"/>
</dbReference>
<dbReference type="InterPro" id="IPR038718">
    <property type="entry name" value="SNF2-like_sf"/>
</dbReference>
<evidence type="ECO:0000313" key="7">
    <source>
        <dbReference type="Proteomes" id="UP000703893"/>
    </source>
</evidence>
<dbReference type="GO" id="GO:0004386">
    <property type="term" value="F:helicase activity"/>
    <property type="evidence" value="ECO:0007669"/>
    <property type="project" value="UniProtKB-KW"/>
</dbReference>
<reference evidence="6 7" key="1">
    <citation type="submission" date="2019-03" db="EMBL/GenBank/DDBJ databases">
        <title>Lake Tanganyika Metagenome-Assembled Genomes (MAGs).</title>
        <authorList>
            <person name="Tran P."/>
        </authorList>
    </citation>
    <scope>NUCLEOTIDE SEQUENCE [LARGE SCALE GENOMIC DNA]</scope>
    <source>
        <strain evidence="6">K_DeepCast_65m_m2_236</strain>
    </source>
</reference>
<feature type="domain" description="SWIM-type" evidence="3">
    <location>
        <begin position="56"/>
        <end position="92"/>
    </location>
</feature>
<dbReference type="AlphaFoldDB" id="A0A937X3U3"/>
<dbReference type="Pfam" id="PF00176">
    <property type="entry name" value="SNF2-rel_dom"/>
    <property type="match status" value="1"/>
</dbReference>
<sequence length="1030" mass="112210">MRNLIDQLTPAIAHTWVPESVLGLAREDVARGRVSKPSVRARRVDAYVADPKRGRVKVSLYLSGGEIVSACDCMNRALTPCRHAAAVAMLLTGEAQFEAWSSDAPGGSLQSQEVDRRRLRGQSELFDIVAPADGPLGRYAVGSPSAQTYEAVIRAFDQPHNGCTCPDFETNLLGTCKHIEAALHHARRRDRVAVERAQAEGPAASYLYVAPARPQSVTVRFGREATRAQVLRLERFFGHDGRLLRPIAEVRPDLEAAAREAGAEVPREVARLAIRALDDANRRRDRHEIENGVIAAGPDQPGFRTTLYPYQVEGVAFLASRKRALLADDMGLGKTAQAIAAMVRLMRKGDVRRTLIVCPASLKHQWEREILRFTMLRAGQVTAIGGSREARLQQYLDAREVVITSYELARTDHRDLAGLGADLLILDEAQRIKNWRTTTAARIKQLPARHAFVLTGTPLENRLDDLYSLMQVVDPHVLGPLWQFNADFSHLDERGRPIGYKNLDQLRNRMSDVLLRRRKEDVLTQLPPQIVNRLLVPMTPEQQTIHEDAEHQVSMLLRILKRRPLNPNEEQRLMRAFQRMRMACDAAGLVDKETPGAPKLAELESLLDEICLQGGRKVVIFSEWEKMQAMAAEVCQKLKIGHVCLNGGVSTAGRPALIDRFREDPRCKVFLSTDAGGVGLNLQAASYPINLDLPWNPAVLAQRIARVHRLGQTEPVNVVLLVSKGGFEERMESTLVAKRSLFEAVVGDDDRTVELTRASMASKIATLLSQTFAAVTGPEPTADDVLTLSPADPGLIGPAPLVSSVVAISDPEAASRAEMDDLAQPRREFDGKLQRVLRLPNGQLVGVTQAEPPSHRAGSVVLMSATAIEALAAIGLAPPLADAQIVYDASADDDARLAGRRARLAAGERKLSAARHLISGGMQTEALPLLHVAIGLAIRSLVESGDPGDDPAALTSVIYSQLIPAGALHAGGAAALARAGEVARAFAASHHAIPDALLAQIEQDARDALARARERLAQAGSRERQSLSAS</sequence>
<proteinExistence type="predicted"/>
<keyword evidence="2" id="KW-0862">Zinc</keyword>
<dbReference type="SUPFAM" id="SSF52540">
    <property type="entry name" value="P-loop containing nucleoside triphosphate hydrolases"/>
    <property type="match status" value="2"/>
</dbReference>